<dbReference type="SUPFAM" id="SSF50341">
    <property type="entry name" value="CheW-like"/>
    <property type="match status" value="1"/>
</dbReference>
<name>A0A840C3T8_9HYPH</name>
<evidence type="ECO:0000313" key="3">
    <source>
        <dbReference type="Proteomes" id="UP000577362"/>
    </source>
</evidence>
<dbReference type="EMBL" id="JACIEN010000008">
    <property type="protein sequence ID" value="MBB4019770.1"/>
    <property type="molecule type" value="Genomic_DNA"/>
</dbReference>
<dbReference type="Gene3D" id="2.30.30.40">
    <property type="entry name" value="SH3 Domains"/>
    <property type="match status" value="1"/>
</dbReference>
<dbReference type="PANTHER" id="PTHR22617:SF23">
    <property type="entry name" value="CHEMOTAXIS PROTEIN CHEW"/>
    <property type="match status" value="1"/>
</dbReference>
<keyword evidence="3" id="KW-1185">Reference proteome</keyword>
<dbReference type="InterPro" id="IPR039315">
    <property type="entry name" value="CheW"/>
</dbReference>
<feature type="domain" description="CheW-like" evidence="1">
    <location>
        <begin position="14"/>
        <end position="154"/>
    </location>
</feature>
<evidence type="ECO:0000259" key="1">
    <source>
        <dbReference type="PROSITE" id="PS50851"/>
    </source>
</evidence>
<dbReference type="InterPro" id="IPR002545">
    <property type="entry name" value="CheW-lke_dom"/>
</dbReference>
<dbReference type="InterPro" id="IPR036061">
    <property type="entry name" value="CheW-like_dom_sf"/>
</dbReference>
<comment type="caution">
    <text evidence="2">The sequence shown here is derived from an EMBL/GenBank/DDBJ whole genome shotgun (WGS) entry which is preliminary data.</text>
</comment>
<evidence type="ECO:0000313" key="2">
    <source>
        <dbReference type="EMBL" id="MBB4019770.1"/>
    </source>
</evidence>
<organism evidence="2 3">
    <name type="scientific">Chelatococcus caeni</name>
    <dbReference type="NCBI Taxonomy" id="1348468"/>
    <lineage>
        <taxon>Bacteria</taxon>
        <taxon>Pseudomonadati</taxon>
        <taxon>Pseudomonadota</taxon>
        <taxon>Alphaproteobacteria</taxon>
        <taxon>Hyphomicrobiales</taxon>
        <taxon>Chelatococcaceae</taxon>
        <taxon>Chelatococcus</taxon>
    </lineage>
</organism>
<dbReference type="GO" id="GO:0005829">
    <property type="term" value="C:cytosol"/>
    <property type="evidence" value="ECO:0007669"/>
    <property type="project" value="TreeGrafter"/>
</dbReference>
<gene>
    <name evidence="2" type="ORF">GGR16_004825</name>
</gene>
<dbReference type="Pfam" id="PF01584">
    <property type="entry name" value="CheW"/>
    <property type="match status" value="1"/>
</dbReference>
<dbReference type="Proteomes" id="UP000577362">
    <property type="component" value="Unassembled WGS sequence"/>
</dbReference>
<proteinExistence type="predicted"/>
<sequence>MTKPIEAAGKPADTIQYVTVRIAGQLFGLPILSVHDVFMPERTTRVPRAPRAVEGVLNLRGRIVTTINMRRLLDFPDATDTLQPMAVGIDYKGESYGLIIDTVGEVLALDSSTREPNPMNLDPRWAQVADGIHRLDSELMVILDVERVLSLRQGAMAA</sequence>
<protein>
    <submittedName>
        <fullName evidence="2">Purine-binding chemotaxis protein CheW</fullName>
    </submittedName>
</protein>
<dbReference type="SMART" id="SM00260">
    <property type="entry name" value="CheW"/>
    <property type="match status" value="1"/>
</dbReference>
<dbReference type="RefSeq" id="WP_019402905.1">
    <property type="nucleotide sequence ID" value="NZ_JACIEN010000008.1"/>
</dbReference>
<dbReference type="PROSITE" id="PS50851">
    <property type="entry name" value="CHEW"/>
    <property type="match status" value="1"/>
</dbReference>
<dbReference type="GO" id="GO:0007165">
    <property type="term" value="P:signal transduction"/>
    <property type="evidence" value="ECO:0007669"/>
    <property type="project" value="InterPro"/>
</dbReference>
<dbReference type="PANTHER" id="PTHR22617">
    <property type="entry name" value="CHEMOTAXIS SENSOR HISTIDINE KINASE-RELATED"/>
    <property type="match status" value="1"/>
</dbReference>
<dbReference type="Gene3D" id="2.40.50.180">
    <property type="entry name" value="CheA-289, Domain 4"/>
    <property type="match status" value="1"/>
</dbReference>
<dbReference type="AlphaFoldDB" id="A0A840C3T8"/>
<accession>A0A840C3T8</accession>
<reference evidence="2 3" key="1">
    <citation type="submission" date="2020-08" db="EMBL/GenBank/DDBJ databases">
        <title>Genomic Encyclopedia of Type Strains, Phase IV (KMG-IV): sequencing the most valuable type-strain genomes for metagenomic binning, comparative biology and taxonomic classification.</title>
        <authorList>
            <person name="Goeker M."/>
        </authorList>
    </citation>
    <scope>NUCLEOTIDE SEQUENCE [LARGE SCALE GENOMIC DNA]</scope>
    <source>
        <strain evidence="2 3">DSM 103737</strain>
    </source>
</reference>
<dbReference type="GO" id="GO:0006935">
    <property type="term" value="P:chemotaxis"/>
    <property type="evidence" value="ECO:0007669"/>
    <property type="project" value="InterPro"/>
</dbReference>